<evidence type="ECO:0000313" key="2">
    <source>
        <dbReference type="Proteomes" id="UP001148662"/>
    </source>
</evidence>
<accession>A0ACC1SDS4</accession>
<name>A0ACC1SDS4_9APHY</name>
<sequence>MLWNACTQGAPTAPEYTRCWVDVRDLAYAHVEALMKPELGGRRYTIAAPGHFTIEQAVNIVRKHFPWVKGEPVEEEEPNMFTIEGEAAAEDLGIHYRLSEDTVIESIGQFRQIQLHENAA</sequence>
<evidence type="ECO:0000313" key="1">
    <source>
        <dbReference type="EMBL" id="KAJ3537550.1"/>
    </source>
</evidence>
<gene>
    <name evidence="1" type="ORF">NM688_g6669</name>
</gene>
<dbReference type="EMBL" id="JANHOG010001410">
    <property type="protein sequence ID" value="KAJ3537550.1"/>
    <property type="molecule type" value="Genomic_DNA"/>
</dbReference>
<reference evidence="1" key="1">
    <citation type="submission" date="2022-07" db="EMBL/GenBank/DDBJ databases">
        <title>Genome Sequence of Phlebia brevispora.</title>
        <authorList>
            <person name="Buettner E."/>
        </authorList>
    </citation>
    <scope>NUCLEOTIDE SEQUENCE</scope>
    <source>
        <strain evidence="1">MPL23</strain>
    </source>
</reference>
<proteinExistence type="predicted"/>
<organism evidence="1 2">
    <name type="scientific">Phlebia brevispora</name>
    <dbReference type="NCBI Taxonomy" id="194682"/>
    <lineage>
        <taxon>Eukaryota</taxon>
        <taxon>Fungi</taxon>
        <taxon>Dikarya</taxon>
        <taxon>Basidiomycota</taxon>
        <taxon>Agaricomycotina</taxon>
        <taxon>Agaricomycetes</taxon>
        <taxon>Polyporales</taxon>
        <taxon>Meruliaceae</taxon>
        <taxon>Phlebia</taxon>
    </lineage>
</organism>
<comment type="caution">
    <text evidence="1">The sequence shown here is derived from an EMBL/GenBank/DDBJ whole genome shotgun (WGS) entry which is preliminary data.</text>
</comment>
<protein>
    <submittedName>
        <fullName evidence="1">Uncharacterized protein</fullName>
    </submittedName>
</protein>
<dbReference type="Proteomes" id="UP001148662">
    <property type="component" value="Unassembled WGS sequence"/>
</dbReference>
<keyword evidence="2" id="KW-1185">Reference proteome</keyword>